<evidence type="ECO:0000313" key="3">
    <source>
        <dbReference type="Proteomes" id="UP001596379"/>
    </source>
</evidence>
<organism evidence="2 3">
    <name type="scientific">Herminiimonas aquatilis</name>
    <dbReference type="NCBI Taxonomy" id="345342"/>
    <lineage>
        <taxon>Bacteria</taxon>
        <taxon>Pseudomonadati</taxon>
        <taxon>Pseudomonadota</taxon>
        <taxon>Betaproteobacteria</taxon>
        <taxon>Burkholderiales</taxon>
        <taxon>Oxalobacteraceae</taxon>
        <taxon>Herminiimonas</taxon>
    </lineage>
</organism>
<dbReference type="EMBL" id="JBHTCC010000002">
    <property type="protein sequence ID" value="MFC7298707.1"/>
    <property type="molecule type" value="Genomic_DNA"/>
</dbReference>
<feature type="domain" description="ChrR-like cupin" evidence="1">
    <location>
        <begin position="9"/>
        <end position="111"/>
    </location>
</feature>
<dbReference type="InterPro" id="IPR025979">
    <property type="entry name" value="ChrR-like_cupin_dom"/>
</dbReference>
<feature type="domain" description="ChrR-like cupin" evidence="1">
    <location>
        <begin position="146"/>
        <end position="215"/>
    </location>
</feature>
<dbReference type="InterPro" id="IPR011051">
    <property type="entry name" value="RmlC_Cupin_sf"/>
</dbReference>
<proteinExistence type="predicted"/>
<evidence type="ECO:0000313" key="2">
    <source>
        <dbReference type="EMBL" id="MFC7298707.1"/>
    </source>
</evidence>
<reference evidence="3" key="1">
    <citation type="journal article" date="2019" name="Int. J. Syst. Evol. Microbiol.">
        <title>The Global Catalogue of Microorganisms (GCM) 10K type strain sequencing project: providing services to taxonomists for standard genome sequencing and annotation.</title>
        <authorList>
            <consortium name="The Broad Institute Genomics Platform"/>
            <consortium name="The Broad Institute Genome Sequencing Center for Infectious Disease"/>
            <person name="Wu L."/>
            <person name="Ma J."/>
        </authorList>
    </citation>
    <scope>NUCLEOTIDE SEQUENCE [LARGE SCALE GENOMIC DNA]</scope>
    <source>
        <strain evidence="3">CCUG 36956</strain>
    </source>
</reference>
<dbReference type="SUPFAM" id="SSF51182">
    <property type="entry name" value="RmlC-like cupins"/>
    <property type="match status" value="2"/>
</dbReference>
<comment type="caution">
    <text evidence="2">The sequence shown here is derived from an EMBL/GenBank/DDBJ whole genome shotgun (WGS) entry which is preliminary data.</text>
</comment>
<dbReference type="RefSeq" id="WP_012078777.1">
    <property type="nucleotide sequence ID" value="NZ_JBHTCC010000002.1"/>
</dbReference>
<evidence type="ECO:0000259" key="1">
    <source>
        <dbReference type="Pfam" id="PF12973"/>
    </source>
</evidence>
<gene>
    <name evidence="2" type="ORF">ACFQO0_09690</name>
</gene>
<dbReference type="CDD" id="cd20303">
    <property type="entry name" value="cupin_ChrR_1"/>
    <property type="match status" value="1"/>
</dbReference>
<dbReference type="Gene3D" id="2.60.120.10">
    <property type="entry name" value="Jelly Rolls"/>
    <property type="match status" value="1"/>
</dbReference>
<protein>
    <submittedName>
        <fullName evidence="2">Cupin domain-containing protein</fullName>
    </submittedName>
</protein>
<keyword evidence="3" id="KW-1185">Reference proteome</keyword>
<dbReference type="Pfam" id="PF12973">
    <property type="entry name" value="Cupin_7"/>
    <property type="match status" value="2"/>
</dbReference>
<sequence length="231" mass="26350">MLVNADFSERVAIHSTEMEWITSPQSGVKRVMLDRIGGEVARATSLVRYDKNSRFPRHTHPLGEEVLVLDGVFSDDSGDYPEGWYLRNPPKSSHLPSSIDGTLIFVKLMQMSLEERRPVRINTRDPAMWHVHQNQLVCPLFSNEQEQVMLVQIPESSSGEEMYDFGAEILVLQGQMRDQYDEYSAGTWLRLPPRSIQTWTSGAGGALIYRKSGHLKDLPTDKLSHEFEDIF</sequence>
<name>A0ABW2J623_9BURK</name>
<accession>A0ABW2J623</accession>
<dbReference type="InterPro" id="IPR014710">
    <property type="entry name" value="RmlC-like_jellyroll"/>
</dbReference>
<dbReference type="Proteomes" id="UP001596379">
    <property type="component" value="Unassembled WGS sequence"/>
</dbReference>